<protein>
    <submittedName>
        <fullName evidence="2">Uncharacterized protein</fullName>
    </submittedName>
</protein>
<feature type="signal peptide" evidence="1">
    <location>
        <begin position="1"/>
        <end position="21"/>
    </location>
</feature>
<organism evidence="2 3">
    <name type="scientific">Petrolisthes cinctipes</name>
    <name type="common">Flat porcelain crab</name>
    <dbReference type="NCBI Taxonomy" id="88211"/>
    <lineage>
        <taxon>Eukaryota</taxon>
        <taxon>Metazoa</taxon>
        <taxon>Ecdysozoa</taxon>
        <taxon>Arthropoda</taxon>
        <taxon>Crustacea</taxon>
        <taxon>Multicrustacea</taxon>
        <taxon>Malacostraca</taxon>
        <taxon>Eumalacostraca</taxon>
        <taxon>Eucarida</taxon>
        <taxon>Decapoda</taxon>
        <taxon>Pleocyemata</taxon>
        <taxon>Anomura</taxon>
        <taxon>Galatheoidea</taxon>
        <taxon>Porcellanidae</taxon>
        <taxon>Petrolisthes</taxon>
    </lineage>
</organism>
<evidence type="ECO:0000313" key="2">
    <source>
        <dbReference type="EMBL" id="KAK3871353.1"/>
    </source>
</evidence>
<dbReference type="EMBL" id="JAWQEG010002524">
    <property type="protein sequence ID" value="KAK3871353.1"/>
    <property type="molecule type" value="Genomic_DNA"/>
</dbReference>
<comment type="caution">
    <text evidence="2">The sequence shown here is derived from an EMBL/GenBank/DDBJ whole genome shotgun (WGS) entry which is preliminary data.</text>
</comment>
<keyword evidence="3" id="KW-1185">Reference proteome</keyword>
<dbReference type="Proteomes" id="UP001286313">
    <property type="component" value="Unassembled WGS sequence"/>
</dbReference>
<sequence length="213" mass="23579">MASSLFLSSVCLLVMVMVAESSSSVIPPAFYYPQPQYIVLHPGNLHLEHQPTQPEYLERDDDDFDVDEDDWDHHHRNKRQILPPSRISLPTIPPLNFNLGVPSPTKFNFNPGSSYNPDTRTHKYTGTATGSHSFSDKHSIFANLGADVSNTRGSSNFDTDVNGGLKYEFSPNRQTTFGLGGNFGGGGGIGSDSQPVHFSVKYKFDRKKRSSNL</sequence>
<proteinExistence type="predicted"/>
<evidence type="ECO:0000256" key="1">
    <source>
        <dbReference type="SAM" id="SignalP"/>
    </source>
</evidence>
<reference evidence="2" key="1">
    <citation type="submission" date="2023-10" db="EMBL/GenBank/DDBJ databases">
        <title>Genome assemblies of two species of porcelain crab, Petrolisthes cinctipes and Petrolisthes manimaculis (Anomura: Porcellanidae).</title>
        <authorList>
            <person name="Angst P."/>
        </authorList>
    </citation>
    <scope>NUCLEOTIDE SEQUENCE</scope>
    <source>
        <strain evidence="2">PB745_01</strain>
        <tissue evidence="2">Gill</tissue>
    </source>
</reference>
<evidence type="ECO:0000313" key="3">
    <source>
        <dbReference type="Proteomes" id="UP001286313"/>
    </source>
</evidence>
<gene>
    <name evidence="2" type="ORF">Pcinc_023485</name>
</gene>
<keyword evidence="1" id="KW-0732">Signal</keyword>
<accession>A0AAE1FFA0</accession>
<name>A0AAE1FFA0_PETCI</name>
<feature type="chain" id="PRO_5042266961" evidence="1">
    <location>
        <begin position="22"/>
        <end position="213"/>
    </location>
</feature>
<dbReference type="AlphaFoldDB" id="A0AAE1FFA0"/>